<name>F0ZIB3_DICPU</name>
<reference evidence="3" key="1">
    <citation type="journal article" date="2011" name="Genome Biol.">
        <title>Comparative genomics of the social amoebae Dictyostelium discoideum and Dictyostelium purpureum.</title>
        <authorList>
            <consortium name="US DOE Joint Genome Institute (JGI-PGF)"/>
            <person name="Sucgang R."/>
            <person name="Kuo A."/>
            <person name="Tian X."/>
            <person name="Salerno W."/>
            <person name="Parikh A."/>
            <person name="Feasley C.L."/>
            <person name="Dalin E."/>
            <person name="Tu H."/>
            <person name="Huang E."/>
            <person name="Barry K."/>
            <person name="Lindquist E."/>
            <person name="Shapiro H."/>
            <person name="Bruce D."/>
            <person name="Schmutz J."/>
            <person name="Salamov A."/>
            <person name="Fey P."/>
            <person name="Gaudet P."/>
            <person name="Anjard C."/>
            <person name="Babu M.M."/>
            <person name="Basu S."/>
            <person name="Bushmanova Y."/>
            <person name="van der Wel H."/>
            <person name="Katoh-Kurasawa M."/>
            <person name="Dinh C."/>
            <person name="Coutinho P.M."/>
            <person name="Saito T."/>
            <person name="Elias M."/>
            <person name="Schaap P."/>
            <person name="Kay R.R."/>
            <person name="Henrissat B."/>
            <person name="Eichinger L."/>
            <person name="Rivero F."/>
            <person name="Putnam N.H."/>
            <person name="West C.M."/>
            <person name="Loomis W.F."/>
            <person name="Chisholm R.L."/>
            <person name="Shaulsky G."/>
            <person name="Strassmann J.E."/>
            <person name="Queller D.C."/>
            <person name="Kuspa A."/>
            <person name="Grigoriev I.V."/>
        </authorList>
    </citation>
    <scope>NUCLEOTIDE SEQUENCE [LARGE SCALE GENOMIC DNA]</scope>
    <source>
        <strain evidence="3">QSDP1</strain>
    </source>
</reference>
<evidence type="ECO:0000256" key="1">
    <source>
        <dbReference type="SAM" id="MobiDB-lite"/>
    </source>
</evidence>
<dbReference type="KEGG" id="dpp:DICPUDRAFT_78014"/>
<evidence type="ECO:0008006" key="4">
    <source>
        <dbReference type="Google" id="ProtNLM"/>
    </source>
</evidence>
<evidence type="ECO:0000313" key="3">
    <source>
        <dbReference type="Proteomes" id="UP000001064"/>
    </source>
</evidence>
<organism evidence="2 3">
    <name type="scientific">Dictyostelium purpureum</name>
    <name type="common">Slime mold</name>
    <dbReference type="NCBI Taxonomy" id="5786"/>
    <lineage>
        <taxon>Eukaryota</taxon>
        <taxon>Amoebozoa</taxon>
        <taxon>Evosea</taxon>
        <taxon>Eumycetozoa</taxon>
        <taxon>Dictyostelia</taxon>
        <taxon>Dictyosteliales</taxon>
        <taxon>Dictyosteliaceae</taxon>
        <taxon>Dictyostelium</taxon>
    </lineage>
</organism>
<dbReference type="Gene3D" id="2.130.10.10">
    <property type="entry name" value="YVTN repeat-like/Quinoprotein amine dehydrogenase"/>
    <property type="match status" value="1"/>
</dbReference>
<dbReference type="AlphaFoldDB" id="F0ZIB3"/>
<protein>
    <recommendedName>
        <fullName evidence="4">Anaphase-promoting complex subunit 4 WD40 domain-containing protein</fullName>
    </recommendedName>
</protein>
<keyword evidence="3" id="KW-1185">Reference proteome</keyword>
<dbReference type="OMA" id="CLQRICG"/>
<dbReference type="eggNOG" id="ENOG502QVYF">
    <property type="taxonomic scope" value="Eukaryota"/>
</dbReference>
<dbReference type="RefSeq" id="XP_003287143.1">
    <property type="nucleotide sequence ID" value="XM_003287095.1"/>
</dbReference>
<dbReference type="InterPro" id="IPR015943">
    <property type="entry name" value="WD40/YVTN_repeat-like_dom_sf"/>
</dbReference>
<gene>
    <name evidence="2" type="ORF">DICPUDRAFT_78014</name>
</gene>
<dbReference type="Proteomes" id="UP000001064">
    <property type="component" value="Unassembled WGS sequence"/>
</dbReference>
<dbReference type="STRING" id="5786.F0ZIB3"/>
<dbReference type="InterPro" id="IPR036322">
    <property type="entry name" value="WD40_repeat_dom_sf"/>
</dbReference>
<proteinExistence type="predicted"/>
<dbReference type="SUPFAM" id="SSF50978">
    <property type="entry name" value="WD40 repeat-like"/>
    <property type="match status" value="1"/>
</dbReference>
<accession>F0ZIB3</accession>
<feature type="compositionally biased region" description="Polar residues" evidence="1">
    <location>
        <begin position="362"/>
        <end position="378"/>
    </location>
</feature>
<dbReference type="InterPro" id="IPR001680">
    <property type="entry name" value="WD40_rpt"/>
</dbReference>
<dbReference type="InParanoid" id="F0ZIB3"/>
<sequence>MEETCDIYTAKVKSLGKTSPASLNSNRSLVLTKNESIVASENKIIKVKVDLPKIEKKIFSKIKGIPSPFKIDTVEEKLYETKLKHEIQSISSTEDNKRVSAIDSSGSCWIADYHQSDLVNSFTIDSSKGESDGFTELGWAGLSFNTSDQSIFARTQFYQKRIEIFKGDQLAQSIQLIQNPTQIQYFNHEKSNSALLAVTEFNQLKIYDPRQSTNNSCIQKFTPSTNWLYSIGISTNFEYIAVGGANRTVSVFDTKKWSNCGNWKNCLKYEITSIQFSNKNPSICYVGGLDSEVLAGEWNGSSGVDHFTGLRVDSRWLGLSKLKNEEFIFGFTGSSSIYYINNCEKLFQSTYKTTNSRKSHTNINEIFNDQNTEDSSITGKARTLQDSPKGVKHPSKKLKKEDNI</sequence>
<evidence type="ECO:0000313" key="2">
    <source>
        <dbReference type="EMBL" id="EGC36328.1"/>
    </source>
</evidence>
<dbReference type="PANTHER" id="PTHR47467:SF1">
    <property type="entry name" value="WD40 REPEAT-CONTAINING PROTEIN"/>
    <property type="match status" value="1"/>
</dbReference>
<dbReference type="GeneID" id="10500863"/>
<dbReference type="PANTHER" id="PTHR47467">
    <property type="entry name" value="OS01G0867200 PROTEIN"/>
    <property type="match status" value="1"/>
</dbReference>
<dbReference type="OrthoDB" id="1879717at2759"/>
<dbReference type="EMBL" id="GL871030">
    <property type="protein sequence ID" value="EGC36328.1"/>
    <property type="molecule type" value="Genomic_DNA"/>
</dbReference>
<dbReference type="VEuPathDB" id="AmoebaDB:DICPUDRAFT_78014"/>
<feature type="region of interest" description="Disordered" evidence="1">
    <location>
        <begin position="362"/>
        <end position="404"/>
    </location>
</feature>
<dbReference type="SMART" id="SM00320">
    <property type="entry name" value="WD40"/>
    <property type="match status" value="1"/>
</dbReference>